<accession>A0A0C2I534</accession>
<gene>
    <name evidence="1" type="ORF">RF11_04491</name>
</gene>
<evidence type="ECO:0000313" key="1">
    <source>
        <dbReference type="EMBL" id="KII60258.1"/>
    </source>
</evidence>
<dbReference type="EMBL" id="JWZT01005725">
    <property type="protein sequence ID" value="KII60258.1"/>
    <property type="molecule type" value="Genomic_DNA"/>
</dbReference>
<dbReference type="Proteomes" id="UP000031668">
    <property type="component" value="Unassembled WGS sequence"/>
</dbReference>
<dbReference type="AlphaFoldDB" id="A0A0C2I534"/>
<proteinExistence type="predicted"/>
<sequence>MALRMYTGAGIKYEFECSAQGEYFVLNICFKYRGHVDNINLDHESLAAFLDTIEHFQKDYPSFTGNEDFYLDTNRRFDKPILCGIPTGYNVQTNFNESAGRRNTHALKICTDPSPFPISYNAKKYLFEIVEGRWYPYRISEIVPRCLGGDELPTFKSGFR</sequence>
<evidence type="ECO:0000313" key="2">
    <source>
        <dbReference type="Proteomes" id="UP000031668"/>
    </source>
</evidence>
<organism evidence="1 2">
    <name type="scientific">Thelohanellus kitauei</name>
    <name type="common">Myxosporean</name>
    <dbReference type="NCBI Taxonomy" id="669202"/>
    <lineage>
        <taxon>Eukaryota</taxon>
        <taxon>Metazoa</taxon>
        <taxon>Cnidaria</taxon>
        <taxon>Myxozoa</taxon>
        <taxon>Myxosporea</taxon>
        <taxon>Bivalvulida</taxon>
        <taxon>Platysporina</taxon>
        <taxon>Myxobolidae</taxon>
        <taxon>Thelohanellus</taxon>
    </lineage>
</organism>
<protein>
    <submittedName>
        <fullName evidence="1">Uncharacterized protein</fullName>
    </submittedName>
</protein>
<comment type="caution">
    <text evidence="1">The sequence shown here is derived from an EMBL/GenBank/DDBJ whole genome shotgun (WGS) entry which is preliminary data.</text>
</comment>
<keyword evidence="2" id="KW-1185">Reference proteome</keyword>
<reference evidence="1 2" key="1">
    <citation type="journal article" date="2014" name="Genome Biol. Evol.">
        <title>The genome of the myxosporean Thelohanellus kitauei shows adaptations to nutrient acquisition within its fish host.</title>
        <authorList>
            <person name="Yang Y."/>
            <person name="Xiong J."/>
            <person name="Zhou Z."/>
            <person name="Huo F."/>
            <person name="Miao W."/>
            <person name="Ran C."/>
            <person name="Liu Y."/>
            <person name="Zhang J."/>
            <person name="Feng J."/>
            <person name="Wang M."/>
            <person name="Wang M."/>
            <person name="Wang L."/>
            <person name="Yao B."/>
        </authorList>
    </citation>
    <scope>NUCLEOTIDE SEQUENCE [LARGE SCALE GENOMIC DNA]</scope>
    <source>
        <strain evidence="1">Wuqing</strain>
    </source>
</reference>
<name>A0A0C2I534_THEKT</name>